<feature type="region of interest" description="Disordered" evidence="1">
    <location>
        <begin position="75"/>
        <end position="114"/>
    </location>
</feature>
<gene>
    <name evidence="2" type="ORF">PECUL_23A031704</name>
</gene>
<reference evidence="2" key="1">
    <citation type="submission" date="2022-03" db="EMBL/GenBank/DDBJ databases">
        <authorList>
            <person name="Alioto T."/>
            <person name="Alioto T."/>
            <person name="Gomez Garrido J."/>
        </authorList>
    </citation>
    <scope>NUCLEOTIDE SEQUENCE</scope>
</reference>
<dbReference type="EMBL" id="OW240917">
    <property type="protein sequence ID" value="CAH2301406.1"/>
    <property type="molecule type" value="Genomic_DNA"/>
</dbReference>
<organism evidence="2 3">
    <name type="scientific">Pelobates cultripes</name>
    <name type="common">Western spadefoot toad</name>
    <dbReference type="NCBI Taxonomy" id="61616"/>
    <lineage>
        <taxon>Eukaryota</taxon>
        <taxon>Metazoa</taxon>
        <taxon>Chordata</taxon>
        <taxon>Craniata</taxon>
        <taxon>Vertebrata</taxon>
        <taxon>Euteleostomi</taxon>
        <taxon>Amphibia</taxon>
        <taxon>Batrachia</taxon>
        <taxon>Anura</taxon>
        <taxon>Pelobatoidea</taxon>
        <taxon>Pelobatidae</taxon>
        <taxon>Pelobates</taxon>
    </lineage>
</organism>
<sequence>MPFVYHQKGRKARHTNKAYTDYKAFETALYSTALPPTENTTTDLANMGRKFQRIATGVCRHTQDVSAVLQHTAAPKMAATPYPDTSSTCSEAAMEDNLHQQPSQDTQTDPDALTPATKLDIKNLLMELKQMSAADMALMKTEVQAVTDQVKTTEDYRK</sequence>
<dbReference type="AlphaFoldDB" id="A0AAD1WET4"/>
<evidence type="ECO:0000313" key="3">
    <source>
        <dbReference type="Proteomes" id="UP001295444"/>
    </source>
</evidence>
<evidence type="ECO:0000256" key="1">
    <source>
        <dbReference type="SAM" id="MobiDB-lite"/>
    </source>
</evidence>
<accession>A0AAD1WET4</accession>
<keyword evidence="3" id="KW-1185">Reference proteome</keyword>
<feature type="compositionally biased region" description="Low complexity" evidence="1">
    <location>
        <begin position="100"/>
        <end position="111"/>
    </location>
</feature>
<dbReference type="Proteomes" id="UP001295444">
    <property type="component" value="Chromosome 06"/>
</dbReference>
<name>A0AAD1WET4_PELCU</name>
<proteinExistence type="predicted"/>
<protein>
    <submittedName>
        <fullName evidence="2">Uncharacterized protein</fullName>
    </submittedName>
</protein>
<evidence type="ECO:0000313" key="2">
    <source>
        <dbReference type="EMBL" id="CAH2301406.1"/>
    </source>
</evidence>